<proteinExistence type="predicted"/>
<reference evidence="1" key="1">
    <citation type="submission" date="2021-02" db="EMBL/GenBank/DDBJ databases">
        <authorList>
            <person name="Dougan E. K."/>
            <person name="Rhodes N."/>
            <person name="Thang M."/>
            <person name="Chan C."/>
        </authorList>
    </citation>
    <scope>NUCLEOTIDE SEQUENCE</scope>
</reference>
<protein>
    <recommendedName>
        <fullName evidence="3">SET domain-containing protein</fullName>
    </recommendedName>
</protein>
<gene>
    <name evidence="1" type="ORF">PGLA1383_LOCUS381</name>
</gene>
<name>A0A813D6Q0_POLGL</name>
<dbReference type="Proteomes" id="UP000654075">
    <property type="component" value="Unassembled WGS sequence"/>
</dbReference>
<evidence type="ECO:0000313" key="1">
    <source>
        <dbReference type="EMBL" id="CAE8581352.1"/>
    </source>
</evidence>
<evidence type="ECO:0008006" key="3">
    <source>
        <dbReference type="Google" id="ProtNLM"/>
    </source>
</evidence>
<dbReference type="InterPro" id="IPR050869">
    <property type="entry name" value="H3K4_H4K5_MeTrfase"/>
</dbReference>
<comment type="caution">
    <text evidence="1">The sequence shown here is derived from an EMBL/GenBank/DDBJ whole genome shotgun (WGS) entry which is preliminary data.</text>
</comment>
<keyword evidence="2" id="KW-1185">Reference proteome</keyword>
<sequence length="390" mass="43155">MTLAEVPDMADVAELDACTVQRVVLIWSCNSHAFMGGAALFLNIPKLNHVCGGRNTCYTVTDQMKQGETVAMRDVREGEELELTTSYLLCLTVTAERRRQLLSSKYFHYACNFCRCAPDRLAALRCPSCKSSGWAMEEFLTSVANNNTNMDCSKPRQLLNQANLTNKIRELLTPACASQPGRLLWWPSDGIWRCDSCQLSWDDEALASQVPGHAARSSFEAQAANELQEFRCRLRPGSLCQDLAPEAMHSEAVAVRRLLKTVLETLGPWHWLPYAVLRVLADAGSLSAEELLLAALANLGFADASQQWPHGGLGEDTDIETHAAVGAADSIPIAWLCRSALKAAKEDPSLTDGCRHILESVQATLRREACWLDMDGEQLTWLEAEMRQQQ</sequence>
<dbReference type="OrthoDB" id="265717at2759"/>
<dbReference type="GO" id="GO:0005634">
    <property type="term" value="C:nucleus"/>
    <property type="evidence" value="ECO:0007669"/>
    <property type="project" value="TreeGrafter"/>
</dbReference>
<dbReference type="EMBL" id="CAJNNV010000075">
    <property type="protein sequence ID" value="CAE8581352.1"/>
    <property type="molecule type" value="Genomic_DNA"/>
</dbReference>
<dbReference type="Gene3D" id="2.170.270.10">
    <property type="entry name" value="SET domain"/>
    <property type="match status" value="1"/>
</dbReference>
<evidence type="ECO:0000313" key="2">
    <source>
        <dbReference type="Proteomes" id="UP000654075"/>
    </source>
</evidence>
<accession>A0A813D6Q0</accession>
<dbReference type="AlphaFoldDB" id="A0A813D6Q0"/>
<dbReference type="PANTHER" id="PTHR12197:SF251">
    <property type="entry name" value="EG:BACR7C10.4 PROTEIN"/>
    <property type="match status" value="1"/>
</dbReference>
<organism evidence="1 2">
    <name type="scientific">Polarella glacialis</name>
    <name type="common">Dinoflagellate</name>
    <dbReference type="NCBI Taxonomy" id="89957"/>
    <lineage>
        <taxon>Eukaryota</taxon>
        <taxon>Sar</taxon>
        <taxon>Alveolata</taxon>
        <taxon>Dinophyceae</taxon>
        <taxon>Suessiales</taxon>
        <taxon>Suessiaceae</taxon>
        <taxon>Polarella</taxon>
    </lineage>
</organism>
<dbReference type="InterPro" id="IPR046341">
    <property type="entry name" value="SET_dom_sf"/>
</dbReference>
<dbReference type="PANTHER" id="PTHR12197">
    <property type="entry name" value="HISTONE-LYSINE N-METHYLTRANSFERASE SMYD"/>
    <property type="match status" value="1"/>
</dbReference>